<dbReference type="AlphaFoldDB" id="A0AB34J4R5"/>
<evidence type="ECO:0000256" key="2">
    <source>
        <dbReference type="ARBA" id="ARBA00009480"/>
    </source>
</evidence>
<dbReference type="GO" id="GO:0031201">
    <property type="term" value="C:SNARE complex"/>
    <property type="evidence" value="ECO:0007669"/>
    <property type="project" value="InterPro"/>
</dbReference>
<comment type="similarity">
    <text evidence="5">Belongs to the SVAP1 family.</text>
</comment>
<feature type="compositionally biased region" description="Polar residues" evidence="8">
    <location>
        <begin position="345"/>
        <end position="359"/>
    </location>
</feature>
<evidence type="ECO:0000256" key="5">
    <source>
        <dbReference type="ARBA" id="ARBA00024354"/>
    </source>
</evidence>
<dbReference type="CDD" id="cd15841">
    <property type="entry name" value="SNARE_Qc"/>
    <property type="match status" value="1"/>
</dbReference>
<dbReference type="Pfam" id="PF00169">
    <property type="entry name" value="PH"/>
    <property type="match status" value="1"/>
</dbReference>
<evidence type="ECO:0000256" key="1">
    <source>
        <dbReference type="ARBA" id="ARBA00004370"/>
    </source>
</evidence>
<keyword evidence="4" id="KW-0472">Membrane</keyword>
<dbReference type="InterPro" id="IPR044766">
    <property type="entry name" value="NPSN/SNAP25-like_N_SNARE"/>
</dbReference>
<dbReference type="Proteomes" id="UP001515480">
    <property type="component" value="Unassembled WGS sequence"/>
</dbReference>
<dbReference type="Pfam" id="PF12352">
    <property type="entry name" value="V-SNARE_C"/>
    <property type="match status" value="1"/>
</dbReference>
<dbReference type="PANTHER" id="PTHR19305">
    <property type="entry name" value="SYNAPTOSOMAL ASSOCIATED PROTEIN"/>
    <property type="match status" value="1"/>
</dbReference>
<keyword evidence="12" id="KW-1185">Reference proteome</keyword>
<evidence type="ECO:0000313" key="12">
    <source>
        <dbReference type="Proteomes" id="UP001515480"/>
    </source>
</evidence>
<accession>A0AB34J4R5</accession>
<feature type="region of interest" description="Disordered" evidence="8">
    <location>
        <begin position="1"/>
        <end position="32"/>
    </location>
</feature>
<gene>
    <name evidence="11" type="ORF">AB1Y20_005646</name>
</gene>
<sequence length="412" mass="45193">MHETTRNVRNRLFREGAPLPSRPMEGYLKKQSPKLGHELQRRYFRLEGQMLKYFKDERDREPKGVIPLSALKQLSVKGTSLELDVGYRKYLLVASDEKSVTNWKAALQAAQAASRTQALPAWAAADPFDEDDEPTDRPSSAVHRGARGKGAKPASSVSNGSNPFCSMVGTTSEYAQHGDVKHDDPNASLEQIEGAIAYHEKGIESSLARTLRTAEQTKNLGAETLHKLHEQGEQMDRIANDSAKVKANLDTSDQILRTMGSLRGAFINMVTGQYDKGDAKNKRGGHGGAAASTSSASMAEKHHHASMSTTAHVEPIAEGNEPIDQISRLMTDLKQQAVDMGTTLKGHSTQLDSLTSMTEDNSDHMARNTRKARALAGGTPTDPQQFLERPASSDPKRSARKQMLEEMRKKHG</sequence>
<dbReference type="SMART" id="SM00397">
    <property type="entry name" value="t_SNARE"/>
    <property type="match status" value="2"/>
</dbReference>
<dbReference type="GO" id="GO:0005484">
    <property type="term" value="F:SNAP receptor activity"/>
    <property type="evidence" value="ECO:0007669"/>
    <property type="project" value="InterPro"/>
</dbReference>
<evidence type="ECO:0000256" key="8">
    <source>
        <dbReference type="SAM" id="MobiDB-lite"/>
    </source>
</evidence>
<dbReference type="PROSITE" id="PS50003">
    <property type="entry name" value="PH_DOMAIN"/>
    <property type="match status" value="1"/>
</dbReference>
<dbReference type="PROSITE" id="PS50192">
    <property type="entry name" value="T_SNARE"/>
    <property type="match status" value="2"/>
</dbReference>
<comment type="similarity">
    <text evidence="2">Belongs to the SNAP-25 family.</text>
</comment>
<comment type="subcellular location">
    <subcellularLocation>
        <location evidence="1">Membrane</location>
    </subcellularLocation>
</comment>
<dbReference type="InterPro" id="IPR011993">
    <property type="entry name" value="PH-like_dom_sf"/>
</dbReference>
<feature type="region of interest" description="Disordered" evidence="8">
    <location>
        <begin position="345"/>
        <end position="412"/>
    </location>
</feature>
<evidence type="ECO:0000259" key="9">
    <source>
        <dbReference type="PROSITE" id="PS50003"/>
    </source>
</evidence>
<proteinExistence type="inferred from homology"/>
<dbReference type="EMBL" id="JBGBPQ010000013">
    <property type="protein sequence ID" value="KAL1512388.1"/>
    <property type="molecule type" value="Genomic_DNA"/>
</dbReference>
<dbReference type="Gene3D" id="1.20.5.110">
    <property type="match status" value="2"/>
</dbReference>
<dbReference type="InterPro" id="IPR000727">
    <property type="entry name" value="T_SNARE_dom"/>
</dbReference>
<evidence type="ECO:0000256" key="6">
    <source>
        <dbReference type="ARBA" id="ARBA00024443"/>
    </source>
</evidence>
<comment type="caution">
    <text evidence="11">The sequence shown here is derived from an EMBL/GenBank/DDBJ whole genome shotgun (WGS) entry which is preliminary data.</text>
</comment>
<dbReference type="InterPro" id="IPR001849">
    <property type="entry name" value="PH_domain"/>
</dbReference>
<dbReference type="SUPFAM" id="SSF58038">
    <property type="entry name" value="SNARE fusion complex"/>
    <property type="match status" value="2"/>
</dbReference>
<name>A0AB34J4R5_PRYPA</name>
<feature type="domain" description="T-SNARE coiled-coil homology" evidence="10">
    <location>
        <begin position="197"/>
        <end position="259"/>
    </location>
</feature>
<evidence type="ECO:0000313" key="11">
    <source>
        <dbReference type="EMBL" id="KAL1512388.1"/>
    </source>
</evidence>
<keyword evidence="3" id="KW-0813">Transport</keyword>
<dbReference type="SUPFAM" id="SSF50729">
    <property type="entry name" value="PH domain-like"/>
    <property type="match status" value="1"/>
</dbReference>
<evidence type="ECO:0000256" key="3">
    <source>
        <dbReference type="ARBA" id="ARBA00022448"/>
    </source>
</evidence>
<feature type="compositionally biased region" description="Basic and acidic residues" evidence="8">
    <location>
        <begin position="394"/>
        <end position="412"/>
    </location>
</feature>
<feature type="region of interest" description="Disordered" evidence="8">
    <location>
        <begin position="277"/>
        <end position="309"/>
    </location>
</feature>
<dbReference type="GO" id="GO:0005886">
    <property type="term" value="C:plasma membrane"/>
    <property type="evidence" value="ECO:0007669"/>
    <property type="project" value="TreeGrafter"/>
</dbReference>
<feature type="domain" description="T-SNARE coiled-coil homology" evidence="10">
    <location>
        <begin position="313"/>
        <end position="375"/>
    </location>
</feature>
<evidence type="ECO:0000259" key="10">
    <source>
        <dbReference type="PROSITE" id="PS50192"/>
    </source>
</evidence>
<evidence type="ECO:0000256" key="4">
    <source>
        <dbReference type="ARBA" id="ARBA00023136"/>
    </source>
</evidence>
<organism evidence="11 12">
    <name type="scientific">Prymnesium parvum</name>
    <name type="common">Toxic golden alga</name>
    <dbReference type="NCBI Taxonomy" id="97485"/>
    <lineage>
        <taxon>Eukaryota</taxon>
        <taxon>Haptista</taxon>
        <taxon>Haptophyta</taxon>
        <taxon>Prymnesiophyceae</taxon>
        <taxon>Prymnesiales</taxon>
        <taxon>Prymnesiaceae</taxon>
        <taxon>Prymnesium</taxon>
    </lineage>
</organism>
<dbReference type="PANTHER" id="PTHR19305:SF9">
    <property type="entry name" value="SYNAPTOSOMAL-ASSOCIATED PROTEIN 29"/>
    <property type="match status" value="1"/>
</dbReference>
<dbReference type="SMART" id="SM00233">
    <property type="entry name" value="PH"/>
    <property type="match status" value="1"/>
</dbReference>
<feature type="domain" description="PH" evidence="9">
    <location>
        <begin position="21"/>
        <end position="112"/>
    </location>
</feature>
<reference evidence="11 12" key="1">
    <citation type="journal article" date="2024" name="Science">
        <title>Giant polyketide synthase enzymes in the biosynthesis of giant marine polyether toxins.</title>
        <authorList>
            <person name="Fallon T.R."/>
            <person name="Shende V.V."/>
            <person name="Wierzbicki I.H."/>
            <person name="Pendleton A.L."/>
            <person name="Watervoot N.F."/>
            <person name="Auber R.P."/>
            <person name="Gonzalez D.J."/>
            <person name="Wisecaver J.H."/>
            <person name="Moore B.S."/>
        </authorList>
    </citation>
    <scope>NUCLEOTIDE SEQUENCE [LARGE SCALE GENOMIC DNA]</scope>
    <source>
        <strain evidence="11 12">12B1</strain>
    </source>
</reference>
<protein>
    <recommendedName>
        <fullName evidence="6">Synaptosomal-associated protein 47</fullName>
    </recommendedName>
    <alternativeName>
        <fullName evidence="7">Synaptosomal-associated 47 kDa protein</fullName>
    </alternativeName>
</protein>
<dbReference type="CDD" id="cd15861">
    <property type="entry name" value="SNARE_SNAP25N_23N_29N_SEC9N"/>
    <property type="match status" value="1"/>
</dbReference>
<feature type="region of interest" description="Disordered" evidence="8">
    <location>
        <begin position="126"/>
        <end position="163"/>
    </location>
</feature>
<dbReference type="Gene3D" id="2.30.29.30">
    <property type="entry name" value="Pleckstrin-homology domain (PH domain)/Phosphotyrosine-binding domain (PTB)"/>
    <property type="match status" value="1"/>
</dbReference>
<evidence type="ECO:0000256" key="7">
    <source>
        <dbReference type="ARBA" id="ARBA00032027"/>
    </source>
</evidence>